<organism evidence="3 4">
    <name type="scientific">Candida dubliniensis (strain CD36 / ATCC MYA-646 / CBS 7987 / NCPF 3949 / NRRL Y-17841)</name>
    <name type="common">Yeast</name>
    <dbReference type="NCBI Taxonomy" id="573826"/>
    <lineage>
        <taxon>Eukaryota</taxon>
        <taxon>Fungi</taxon>
        <taxon>Dikarya</taxon>
        <taxon>Ascomycota</taxon>
        <taxon>Saccharomycotina</taxon>
        <taxon>Pichiomycetes</taxon>
        <taxon>Debaryomycetaceae</taxon>
        <taxon>Candida/Lodderomyces clade</taxon>
        <taxon>Candida</taxon>
    </lineage>
</organism>
<feature type="region of interest" description="Disordered" evidence="1">
    <location>
        <begin position="78"/>
        <end position="99"/>
    </location>
</feature>
<feature type="compositionally biased region" description="Low complexity" evidence="1">
    <location>
        <begin position="13"/>
        <end position="25"/>
    </location>
</feature>
<feature type="compositionally biased region" description="Pro residues" evidence="1">
    <location>
        <begin position="276"/>
        <end position="288"/>
    </location>
</feature>
<dbReference type="VEuPathDB" id="FungiDB:CD36_29540"/>
<reference evidence="3 4" key="1">
    <citation type="journal article" date="2009" name="Genome Res.">
        <title>Comparative genomics of the fungal pathogens Candida dubliniensis and Candida albicans.</title>
        <authorList>
            <person name="Jackson A.P."/>
            <person name="Gamble J.A."/>
            <person name="Yeomans T."/>
            <person name="Moran G.P."/>
            <person name="Saunders D."/>
            <person name="Harris D."/>
            <person name="Aslett M."/>
            <person name="Barrell J.F."/>
            <person name="Butler G."/>
            <person name="Citiulo F."/>
            <person name="Coleman D.C."/>
            <person name="de Groot P.W.J."/>
            <person name="Goodwin T.J."/>
            <person name="Quail M.A."/>
            <person name="McQuillan J."/>
            <person name="Munro C.A."/>
            <person name="Pain A."/>
            <person name="Poulter R.T."/>
            <person name="Rajandream M.A."/>
            <person name="Renauld H."/>
            <person name="Spiering M.J."/>
            <person name="Tivey A."/>
            <person name="Gow N.A.R."/>
            <person name="Barrell B."/>
            <person name="Sullivan D.J."/>
            <person name="Berriman M."/>
        </authorList>
    </citation>
    <scope>NUCLEOTIDE SEQUENCE [LARGE SCALE GENOMIC DNA]</scope>
    <source>
        <strain evidence="4">CD36 / ATCC MYA-646 / CBS 7987 / NCPF 3949 / NRRL Y-17841</strain>
    </source>
</reference>
<feature type="region of interest" description="Disordered" evidence="1">
    <location>
        <begin position="351"/>
        <end position="388"/>
    </location>
</feature>
<dbReference type="eggNOG" id="ENOG502SGXG">
    <property type="taxonomic scope" value="Eukaryota"/>
</dbReference>
<dbReference type="HOGENOM" id="CLU_550923_0_0_1"/>
<feature type="compositionally biased region" description="Low complexity" evidence="1">
    <location>
        <begin position="439"/>
        <end position="461"/>
    </location>
</feature>
<name>B9WLM4_CANDC</name>
<dbReference type="EMBL" id="FM992695">
    <property type="protein sequence ID" value="CAX39986.1"/>
    <property type="molecule type" value="Genomic_DNA"/>
</dbReference>
<sequence length="513" mass="56436">MSATPTRELDQHTSSSPTKPSQPKSFHAITTPSPTDSESVTKEKKPSPSNPEFVSNWKNFNVGDTKYIHHGHSSSIASSALKSETKTKPNKPSSPITKASSNKIVINKSISKLLGLSEEAIDEKSIWPYKMETLNGIINLKIEEEKTKQESIKKDLANTAIELLTLAKSLNVPGELISYLFISDSVTSDSLNATISKIRNETQQSFLKDSSEKSKMDSIIGIKRKHSSTSLKSSGSALVSPLRSPKKLPLEIAHRRVVSDGSDEISNKSMSKMSSPPQPPSLPLPLPPTSVHNHQPPPPLLPSSQFATHPSSQNQNQNQNQSHSHVHSPSLPQQLVPPMYPIFYTPQQVVPQQYNQQQSQQTQQSQQPHSSPSATQDGSGKVQDSPFAQQYQVIYPGHYSGAPNFVRQQYPYYVSSSPTQAAQQYIIQGPPVVSQSHLPQTSSSAAQPQTQQKQQQQPVPSHHFESPDKTTGKSEDDTTPNKRHKNTKGGSINFMITTPKNPPKKRYNNSSSK</sequence>
<dbReference type="AlphaFoldDB" id="B9WLM4"/>
<evidence type="ECO:0000256" key="1">
    <source>
        <dbReference type="SAM" id="MobiDB-lite"/>
    </source>
</evidence>
<evidence type="ECO:0000313" key="2">
    <source>
        <dbReference type="CGD" id="CAL0000164774"/>
    </source>
</evidence>
<feature type="region of interest" description="Disordered" evidence="1">
    <location>
        <begin position="433"/>
        <end position="513"/>
    </location>
</feature>
<proteinExistence type="predicted"/>
<evidence type="ECO:0000313" key="4">
    <source>
        <dbReference type="Proteomes" id="UP000002605"/>
    </source>
</evidence>
<feature type="region of interest" description="Disordered" evidence="1">
    <location>
        <begin position="250"/>
        <end position="338"/>
    </location>
</feature>
<dbReference type="KEGG" id="cdu:CD36_29540"/>
<gene>
    <name evidence="2" type="ordered locus">Cd36_29540</name>
    <name evidence="3" type="ORF">CD36_29540</name>
</gene>
<feature type="compositionally biased region" description="Low complexity" evidence="1">
    <location>
        <begin position="351"/>
        <end position="376"/>
    </location>
</feature>
<feature type="compositionally biased region" description="Low complexity" evidence="1">
    <location>
        <begin position="302"/>
        <end position="330"/>
    </location>
</feature>
<feature type="compositionally biased region" description="Basic and acidic residues" evidence="1">
    <location>
        <begin position="462"/>
        <end position="480"/>
    </location>
</feature>
<evidence type="ECO:0000313" key="3">
    <source>
        <dbReference type="EMBL" id="CAX39986.1"/>
    </source>
</evidence>
<dbReference type="CGD" id="CAL0000164774">
    <property type="gene designation" value="Cd36_29540"/>
</dbReference>
<feature type="compositionally biased region" description="Polar residues" evidence="1">
    <location>
        <begin position="28"/>
        <end position="38"/>
    </location>
</feature>
<dbReference type="OrthoDB" id="4022975at2759"/>
<protein>
    <submittedName>
        <fullName evidence="3">Uncharacterized protein</fullName>
    </submittedName>
</protein>
<dbReference type="RefSeq" id="XP_002421985.1">
    <property type="nucleotide sequence ID" value="XM_002421940.1"/>
</dbReference>
<keyword evidence="4" id="KW-1185">Reference proteome</keyword>
<feature type="region of interest" description="Disordered" evidence="1">
    <location>
        <begin position="1"/>
        <end position="56"/>
    </location>
</feature>
<dbReference type="Proteomes" id="UP000002605">
    <property type="component" value="Chromosome R"/>
</dbReference>
<dbReference type="GeneID" id="8050101"/>
<feature type="compositionally biased region" description="Polar residues" evidence="1">
    <location>
        <begin position="488"/>
        <end position="499"/>
    </location>
</feature>
<accession>B9WLM4</accession>